<evidence type="ECO:0000313" key="3">
    <source>
        <dbReference type="Proteomes" id="UP000801492"/>
    </source>
</evidence>
<feature type="domain" description="PiggyBac transposable element-derived protein" evidence="1">
    <location>
        <begin position="52"/>
        <end position="135"/>
    </location>
</feature>
<dbReference type="InterPro" id="IPR029526">
    <property type="entry name" value="PGBD"/>
</dbReference>
<dbReference type="PANTHER" id="PTHR47272">
    <property type="entry name" value="DDE_TNP_1_7 DOMAIN-CONTAINING PROTEIN"/>
    <property type="match status" value="1"/>
</dbReference>
<sequence>MASQGANVAKCQSYRHGLREACPKMFTSRFKANERTTKRVFRLRISRQVDHNDNNVTTLASNALSLFLTHNVKRYSQAEKKHVCVEQPRLINSYNENMDGVDCSDQNIGQYRVSIRGKKWYFPLIRHCIDTAMQNV</sequence>
<proteinExistence type="predicted"/>
<dbReference type="EMBL" id="VTPC01091269">
    <property type="protein sequence ID" value="KAF2878864.1"/>
    <property type="molecule type" value="Genomic_DNA"/>
</dbReference>
<dbReference type="Pfam" id="PF13843">
    <property type="entry name" value="DDE_Tnp_1_7"/>
    <property type="match status" value="1"/>
</dbReference>
<evidence type="ECO:0000313" key="2">
    <source>
        <dbReference type="EMBL" id="KAF2878864.1"/>
    </source>
</evidence>
<dbReference type="Proteomes" id="UP000801492">
    <property type="component" value="Unassembled WGS sequence"/>
</dbReference>
<protein>
    <recommendedName>
        <fullName evidence="1">PiggyBac transposable element-derived protein domain-containing protein</fullName>
    </recommendedName>
</protein>
<dbReference type="OrthoDB" id="6778704at2759"/>
<keyword evidence="3" id="KW-1185">Reference proteome</keyword>
<reference evidence="2" key="1">
    <citation type="submission" date="2019-08" db="EMBL/GenBank/DDBJ databases">
        <title>The genome of the North American firefly Photinus pyralis.</title>
        <authorList>
            <consortium name="Photinus pyralis genome working group"/>
            <person name="Fallon T.R."/>
            <person name="Sander Lower S.E."/>
            <person name="Weng J.-K."/>
        </authorList>
    </citation>
    <scope>NUCLEOTIDE SEQUENCE</scope>
    <source>
        <strain evidence="2">TRF0915ILg1</strain>
        <tissue evidence="2">Whole body</tissue>
    </source>
</reference>
<accession>A0A8K0FYA7</accession>
<evidence type="ECO:0000259" key="1">
    <source>
        <dbReference type="Pfam" id="PF13843"/>
    </source>
</evidence>
<dbReference type="AlphaFoldDB" id="A0A8K0FYA7"/>
<name>A0A8K0FYA7_IGNLU</name>
<comment type="caution">
    <text evidence="2">The sequence shown here is derived from an EMBL/GenBank/DDBJ whole genome shotgun (WGS) entry which is preliminary data.</text>
</comment>
<dbReference type="PANTHER" id="PTHR47272:SF2">
    <property type="entry name" value="PIGGYBAC TRANSPOSABLE ELEMENT-DERIVED PROTEIN 3-LIKE"/>
    <property type="match status" value="1"/>
</dbReference>
<organism evidence="2 3">
    <name type="scientific">Ignelater luminosus</name>
    <name type="common">Cucubano</name>
    <name type="synonym">Pyrophorus luminosus</name>
    <dbReference type="NCBI Taxonomy" id="2038154"/>
    <lineage>
        <taxon>Eukaryota</taxon>
        <taxon>Metazoa</taxon>
        <taxon>Ecdysozoa</taxon>
        <taxon>Arthropoda</taxon>
        <taxon>Hexapoda</taxon>
        <taxon>Insecta</taxon>
        <taxon>Pterygota</taxon>
        <taxon>Neoptera</taxon>
        <taxon>Endopterygota</taxon>
        <taxon>Coleoptera</taxon>
        <taxon>Polyphaga</taxon>
        <taxon>Elateriformia</taxon>
        <taxon>Elateroidea</taxon>
        <taxon>Elateridae</taxon>
        <taxon>Agrypninae</taxon>
        <taxon>Pyrophorini</taxon>
        <taxon>Ignelater</taxon>
    </lineage>
</organism>
<gene>
    <name evidence="2" type="ORF">ILUMI_27307</name>
</gene>